<feature type="compositionally biased region" description="Polar residues" evidence="1">
    <location>
        <begin position="38"/>
        <end position="56"/>
    </location>
</feature>
<gene>
    <name evidence="2" type="ORF">MPLDJ20_220074</name>
</gene>
<name>A0A090F8Y6_MESPL</name>
<dbReference type="AlphaFoldDB" id="A0A090F8Y6"/>
<protein>
    <submittedName>
        <fullName evidence="2">Uncharacterized protein</fullName>
    </submittedName>
</protein>
<organism evidence="2 3">
    <name type="scientific">Mesorhizobium plurifarium</name>
    <dbReference type="NCBI Taxonomy" id="69974"/>
    <lineage>
        <taxon>Bacteria</taxon>
        <taxon>Pseudomonadati</taxon>
        <taxon>Pseudomonadota</taxon>
        <taxon>Alphaproteobacteria</taxon>
        <taxon>Hyphomicrobiales</taxon>
        <taxon>Phyllobacteriaceae</taxon>
        <taxon>Mesorhizobium</taxon>
    </lineage>
</organism>
<dbReference type="Proteomes" id="UP000046373">
    <property type="component" value="Unassembled WGS sequence"/>
</dbReference>
<evidence type="ECO:0000313" key="2">
    <source>
        <dbReference type="EMBL" id="CDX38156.1"/>
    </source>
</evidence>
<evidence type="ECO:0000313" key="3">
    <source>
        <dbReference type="Proteomes" id="UP000046373"/>
    </source>
</evidence>
<proteinExistence type="predicted"/>
<dbReference type="EMBL" id="CCNB01000015">
    <property type="protein sequence ID" value="CDX38156.1"/>
    <property type="molecule type" value="Genomic_DNA"/>
</dbReference>
<sequence>MMADTLIVASALDIATHKCHPQRKISIGLPQKEPTIGATMTLSHKTPTGGNSSRSSRPVALGVSQLLRIGGTVNRASLQPVGSAM</sequence>
<evidence type="ECO:0000256" key="1">
    <source>
        <dbReference type="SAM" id="MobiDB-lite"/>
    </source>
</evidence>
<accession>A0A090F8Y6</accession>
<feature type="region of interest" description="Disordered" evidence="1">
    <location>
        <begin position="36"/>
        <end position="57"/>
    </location>
</feature>
<reference evidence="2 3" key="1">
    <citation type="submission" date="2014-08" db="EMBL/GenBank/DDBJ databases">
        <authorList>
            <person name="Moulin Lionel"/>
        </authorList>
    </citation>
    <scope>NUCLEOTIDE SEQUENCE [LARGE SCALE GENOMIC DNA]</scope>
</reference>